<keyword evidence="1" id="KW-1133">Transmembrane helix</keyword>
<evidence type="ECO:0000313" key="2">
    <source>
        <dbReference type="EMBL" id="OEH82115.1"/>
    </source>
</evidence>
<proteinExistence type="predicted"/>
<comment type="caution">
    <text evidence="2">The sequence shown here is derived from an EMBL/GenBank/DDBJ whole genome shotgun (WGS) entry which is preliminary data.</text>
</comment>
<gene>
    <name evidence="2" type="ORF">BCR26_14345</name>
</gene>
<keyword evidence="1" id="KW-0812">Transmembrane</keyword>
<evidence type="ECO:0000256" key="1">
    <source>
        <dbReference type="SAM" id="Phobius"/>
    </source>
</evidence>
<feature type="transmembrane region" description="Helical" evidence="1">
    <location>
        <begin position="43"/>
        <end position="60"/>
    </location>
</feature>
<evidence type="ECO:0000313" key="3">
    <source>
        <dbReference type="Proteomes" id="UP000095256"/>
    </source>
</evidence>
<dbReference type="Proteomes" id="UP000095256">
    <property type="component" value="Unassembled WGS sequence"/>
</dbReference>
<dbReference type="RefSeq" id="WP_069698898.1">
    <property type="nucleotide sequence ID" value="NZ_JAGGMA010000033.1"/>
</dbReference>
<dbReference type="EMBL" id="MIEK01000028">
    <property type="protein sequence ID" value="OEH82115.1"/>
    <property type="molecule type" value="Genomic_DNA"/>
</dbReference>
<name>A0A1E5KW90_9ENTE</name>
<reference evidence="2 3" key="1">
    <citation type="submission" date="2016-09" db="EMBL/GenBank/DDBJ databases">
        <authorList>
            <person name="Capua I."/>
            <person name="De Benedictis P."/>
            <person name="Joannis T."/>
            <person name="Lombin L.H."/>
            <person name="Cattoli G."/>
        </authorList>
    </citation>
    <scope>NUCLEOTIDE SEQUENCE [LARGE SCALE GENOMIC DNA]</scope>
    <source>
        <strain evidence="2 3">LMG 25899</strain>
    </source>
</reference>
<keyword evidence="3" id="KW-1185">Reference proteome</keyword>
<dbReference type="OrthoDB" id="2189417at2"/>
<sequence length="100" mass="11847">MDHLTIETLYLELKERKPDYVITGKIVTRISELIKYCPSNQETFIWFLGGPIFWLISWNVNRKLYKANNISTLEKRIIAILANYEVTFKNGYCVMIKKEI</sequence>
<dbReference type="AlphaFoldDB" id="A0A1E5KW90"/>
<protein>
    <submittedName>
        <fullName evidence="2">Uncharacterized protein</fullName>
    </submittedName>
</protein>
<organism evidence="2 3">
    <name type="scientific">Enterococcus rivorum</name>
    <dbReference type="NCBI Taxonomy" id="762845"/>
    <lineage>
        <taxon>Bacteria</taxon>
        <taxon>Bacillati</taxon>
        <taxon>Bacillota</taxon>
        <taxon>Bacilli</taxon>
        <taxon>Lactobacillales</taxon>
        <taxon>Enterococcaceae</taxon>
        <taxon>Enterococcus</taxon>
    </lineage>
</organism>
<accession>A0A1E5KW90</accession>
<keyword evidence="1" id="KW-0472">Membrane</keyword>